<dbReference type="Proteomes" id="UP001596108">
    <property type="component" value="Unassembled WGS sequence"/>
</dbReference>
<evidence type="ECO:0008006" key="3">
    <source>
        <dbReference type="Google" id="ProtNLM"/>
    </source>
</evidence>
<gene>
    <name evidence="1" type="ORF">ACFPQ4_09255</name>
</gene>
<dbReference type="RefSeq" id="WP_378111531.1">
    <property type="nucleotide sequence ID" value="NZ_JBHSNC010000027.1"/>
</dbReference>
<proteinExistence type="predicted"/>
<protein>
    <recommendedName>
        <fullName evidence="3">Xylose isomerase-like TIM barrel domain-containing protein</fullName>
    </recommendedName>
</protein>
<evidence type="ECO:0000313" key="1">
    <source>
        <dbReference type="EMBL" id="MFC5529634.1"/>
    </source>
</evidence>
<organism evidence="1 2">
    <name type="scientific">Cohnella yongneupensis</name>
    <dbReference type="NCBI Taxonomy" id="425006"/>
    <lineage>
        <taxon>Bacteria</taxon>
        <taxon>Bacillati</taxon>
        <taxon>Bacillota</taxon>
        <taxon>Bacilli</taxon>
        <taxon>Bacillales</taxon>
        <taxon>Paenibacillaceae</taxon>
        <taxon>Cohnella</taxon>
    </lineage>
</organism>
<dbReference type="EMBL" id="JBHSNC010000027">
    <property type="protein sequence ID" value="MFC5529634.1"/>
    <property type="molecule type" value="Genomic_DNA"/>
</dbReference>
<name>A0ABW0QXC5_9BACL</name>
<sequence length="397" mass="45601">MDPKLYLVVDNCFASKRWTKPAEWMTLLQAMDIAYVEASADNECDPLYMSKEYLENWVREVNVQTDKTGVKVANMYSGHGTYTTLGLAHHDKSIRDRIQHEWIYPMANIAASVGAGLGFYCHAFADATLQIPSAYKEREEDLYARLAEISVHCRELGIRAPSVEQMYTPHQIPWTIEGSKKLLREVFRKSASPFYLTLDTGHQSGQHKFRRPEIKKIQQEAERNRQDGTLRPLWVGPYAAYELFVEMCMSPIHEQTAYLNRINELMDDYPYLFAEAHDSDTYRWIEELGAYSPIVHLQQTTGTSSAHQPFTEACNKDGLIFGEPLLRALEKAYKRPEEAGMPPRCEDIYLTLEIFSGTSESNNDVLRKMEASIMYWRQYIPRDGLKLSEAIGLLGKK</sequence>
<keyword evidence="2" id="KW-1185">Reference proteome</keyword>
<accession>A0ABW0QXC5</accession>
<dbReference type="SUPFAM" id="SSF51658">
    <property type="entry name" value="Xylose isomerase-like"/>
    <property type="match status" value="1"/>
</dbReference>
<dbReference type="Gene3D" id="3.20.20.150">
    <property type="entry name" value="Divalent-metal-dependent TIM barrel enzymes"/>
    <property type="match status" value="2"/>
</dbReference>
<evidence type="ECO:0000313" key="2">
    <source>
        <dbReference type="Proteomes" id="UP001596108"/>
    </source>
</evidence>
<reference evidence="2" key="1">
    <citation type="journal article" date="2019" name="Int. J. Syst. Evol. Microbiol.">
        <title>The Global Catalogue of Microorganisms (GCM) 10K type strain sequencing project: providing services to taxonomists for standard genome sequencing and annotation.</title>
        <authorList>
            <consortium name="The Broad Institute Genomics Platform"/>
            <consortium name="The Broad Institute Genome Sequencing Center for Infectious Disease"/>
            <person name="Wu L."/>
            <person name="Ma J."/>
        </authorList>
    </citation>
    <scope>NUCLEOTIDE SEQUENCE [LARGE SCALE GENOMIC DNA]</scope>
    <source>
        <strain evidence="2">CGMCC 1.18578</strain>
    </source>
</reference>
<dbReference type="InterPro" id="IPR036237">
    <property type="entry name" value="Xyl_isomerase-like_sf"/>
</dbReference>
<comment type="caution">
    <text evidence="1">The sequence shown here is derived from an EMBL/GenBank/DDBJ whole genome shotgun (WGS) entry which is preliminary data.</text>
</comment>